<gene>
    <name evidence="1" type="ORF">Y1Q_0009732</name>
</gene>
<name>A0A151MWL0_ALLMI</name>
<protein>
    <submittedName>
        <fullName evidence="1">Uncharacterized protein</fullName>
    </submittedName>
</protein>
<dbReference type="AlphaFoldDB" id="A0A151MWL0"/>
<reference evidence="1 2" key="1">
    <citation type="journal article" date="2012" name="Genome Biol.">
        <title>Sequencing three crocodilian genomes to illuminate the evolution of archosaurs and amniotes.</title>
        <authorList>
            <person name="St John J.A."/>
            <person name="Braun E.L."/>
            <person name="Isberg S.R."/>
            <person name="Miles L.G."/>
            <person name="Chong A.Y."/>
            <person name="Gongora J."/>
            <person name="Dalzell P."/>
            <person name="Moran C."/>
            <person name="Bed'hom B."/>
            <person name="Abzhanov A."/>
            <person name="Burgess S.C."/>
            <person name="Cooksey A.M."/>
            <person name="Castoe T.A."/>
            <person name="Crawford N.G."/>
            <person name="Densmore L.D."/>
            <person name="Drew J.C."/>
            <person name="Edwards S.V."/>
            <person name="Faircloth B.C."/>
            <person name="Fujita M.K."/>
            <person name="Greenwold M.J."/>
            <person name="Hoffmann F.G."/>
            <person name="Howard J.M."/>
            <person name="Iguchi T."/>
            <person name="Janes D.E."/>
            <person name="Khan S.Y."/>
            <person name="Kohno S."/>
            <person name="de Koning A.J."/>
            <person name="Lance S.L."/>
            <person name="McCarthy F.M."/>
            <person name="McCormack J.E."/>
            <person name="Merchant M.E."/>
            <person name="Peterson D.G."/>
            <person name="Pollock D.D."/>
            <person name="Pourmand N."/>
            <person name="Raney B.J."/>
            <person name="Roessler K.A."/>
            <person name="Sanford J.R."/>
            <person name="Sawyer R.H."/>
            <person name="Schmidt C.J."/>
            <person name="Triplett E.W."/>
            <person name="Tuberville T.D."/>
            <person name="Venegas-Anaya M."/>
            <person name="Howard J.T."/>
            <person name="Jarvis E.D."/>
            <person name="Guillette L.J.Jr."/>
            <person name="Glenn T.C."/>
            <person name="Green R.E."/>
            <person name="Ray D.A."/>
        </authorList>
    </citation>
    <scope>NUCLEOTIDE SEQUENCE [LARGE SCALE GENOMIC DNA]</scope>
    <source>
        <strain evidence="1">KSC_2009_1</strain>
    </source>
</reference>
<sequence length="69" mass="8112">MSWEDKERHVPLQTLDVLWRRKRKSDPSLLEATDFEQPRCLAEQDNELTGIQQAPLETSSEVTFLWKAL</sequence>
<organism evidence="1 2">
    <name type="scientific">Alligator mississippiensis</name>
    <name type="common">American alligator</name>
    <dbReference type="NCBI Taxonomy" id="8496"/>
    <lineage>
        <taxon>Eukaryota</taxon>
        <taxon>Metazoa</taxon>
        <taxon>Chordata</taxon>
        <taxon>Craniata</taxon>
        <taxon>Vertebrata</taxon>
        <taxon>Euteleostomi</taxon>
        <taxon>Archelosauria</taxon>
        <taxon>Archosauria</taxon>
        <taxon>Crocodylia</taxon>
        <taxon>Alligatoridae</taxon>
        <taxon>Alligatorinae</taxon>
        <taxon>Alligator</taxon>
    </lineage>
</organism>
<evidence type="ECO:0000313" key="2">
    <source>
        <dbReference type="Proteomes" id="UP000050525"/>
    </source>
</evidence>
<proteinExistence type="predicted"/>
<accession>A0A151MWL0</accession>
<keyword evidence="2" id="KW-1185">Reference proteome</keyword>
<comment type="caution">
    <text evidence="1">The sequence shown here is derived from an EMBL/GenBank/DDBJ whole genome shotgun (WGS) entry which is preliminary data.</text>
</comment>
<dbReference type="EMBL" id="AKHW03004724">
    <property type="protein sequence ID" value="KYO28887.1"/>
    <property type="molecule type" value="Genomic_DNA"/>
</dbReference>
<evidence type="ECO:0000313" key="1">
    <source>
        <dbReference type="EMBL" id="KYO28887.1"/>
    </source>
</evidence>
<dbReference type="Proteomes" id="UP000050525">
    <property type="component" value="Unassembled WGS sequence"/>
</dbReference>